<dbReference type="InterPro" id="IPR005135">
    <property type="entry name" value="Endo/exonuclease/phosphatase"/>
</dbReference>
<dbReference type="AlphaFoldDB" id="A0A1I1L585"/>
<keyword evidence="2" id="KW-0269">Exonuclease</keyword>
<dbReference type="PANTHER" id="PTHR14859">
    <property type="entry name" value="CALCOFLUOR WHITE HYPERSENSITIVE PROTEIN PRECURSOR"/>
    <property type="match status" value="1"/>
</dbReference>
<evidence type="ECO:0000259" key="1">
    <source>
        <dbReference type="Pfam" id="PF03372"/>
    </source>
</evidence>
<dbReference type="STRING" id="623281.SAMN05421747_1198"/>
<dbReference type="Gene3D" id="3.60.10.10">
    <property type="entry name" value="Endonuclease/exonuclease/phosphatase"/>
    <property type="match status" value="1"/>
</dbReference>
<gene>
    <name evidence="2" type="ORF">SAMN05421747_1198</name>
</gene>
<evidence type="ECO:0000313" key="2">
    <source>
        <dbReference type="EMBL" id="SFC68207.1"/>
    </source>
</evidence>
<keyword evidence="3" id="KW-1185">Reference proteome</keyword>
<protein>
    <submittedName>
        <fullName evidence="2">Metal-dependent hydrolase, endonuclease/exonuclease/phosphatase family</fullName>
    </submittedName>
</protein>
<reference evidence="2 3" key="1">
    <citation type="submission" date="2016-10" db="EMBL/GenBank/DDBJ databases">
        <authorList>
            <person name="de Groot N.N."/>
        </authorList>
    </citation>
    <scope>NUCLEOTIDE SEQUENCE [LARGE SCALE GENOMIC DNA]</scope>
    <source>
        <strain evidence="2 3">DSM 22900</strain>
    </source>
</reference>
<proteinExistence type="predicted"/>
<dbReference type="GO" id="GO:0016020">
    <property type="term" value="C:membrane"/>
    <property type="evidence" value="ECO:0007669"/>
    <property type="project" value="GOC"/>
</dbReference>
<dbReference type="SUPFAM" id="SSF56219">
    <property type="entry name" value="DNase I-like"/>
    <property type="match status" value="1"/>
</dbReference>
<dbReference type="InterPro" id="IPR051916">
    <property type="entry name" value="GPI-anchor_lipid_remodeler"/>
</dbReference>
<keyword evidence="2" id="KW-0255">Endonuclease</keyword>
<sequence>MKKIFFLGLVFLYAMLLAVAAGHAQSLKVLTYNIHHANPPSQPDSIDLLAVARVIRDSGAELVALQEVDVYTERSGMQVNQAAELGRLTGMRHYFAKAIDYQGGEYGVAILSKHPFITTENHPLPMAEGVGGEPRTLALAVVEPRPGKPIVFACTHLDLKAENKLLQAKHIIDLLADRDYPVILGGDFNAQPDSEVIQLLDGYLQRSQSSVGEGFTIPVNSPNREIDFIMFGPAGVFQVVRHEVINEQYASDHLPVYVELDL</sequence>
<dbReference type="PANTHER" id="PTHR14859:SF15">
    <property type="entry name" value="ENDONUCLEASE_EXONUCLEASE_PHOSPHATASE DOMAIN-CONTAINING PROTEIN"/>
    <property type="match status" value="1"/>
</dbReference>
<keyword evidence="2" id="KW-0540">Nuclease</keyword>
<dbReference type="OrthoDB" id="5447300at2"/>
<keyword evidence="2" id="KW-0378">Hydrolase</keyword>
<accession>A0A1I1L585</accession>
<evidence type="ECO:0000313" key="3">
    <source>
        <dbReference type="Proteomes" id="UP000199577"/>
    </source>
</evidence>
<dbReference type="Pfam" id="PF03372">
    <property type="entry name" value="Exo_endo_phos"/>
    <property type="match status" value="1"/>
</dbReference>
<feature type="domain" description="Endonuclease/exonuclease/phosphatase" evidence="1">
    <location>
        <begin position="30"/>
        <end position="253"/>
    </location>
</feature>
<dbReference type="GO" id="GO:0004519">
    <property type="term" value="F:endonuclease activity"/>
    <property type="evidence" value="ECO:0007669"/>
    <property type="project" value="UniProtKB-KW"/>
</dbReference>
<dbReference type="Proteomes" id="UP000199577">
    <property type="component" value="Unassembled WGS sequence"/>
</dbReference>
<dbReference type="GO" id="GO:0004527">
    <property type="term" value="F:exonuclease activity"/>
    <property type="evidence" value="ECO:0007669"/>
    <property type="project" value="UniProtKB-KW"/>
</dbReference>
<dbReference type="EMBL" id="FOLL01000019">
    <property type="protein sequence ID" value="SFC68207.1"/>
    <property type="molecule type" value="Genomic_DNA"/>
</dbReference>
<dbReference type="InterPro" id="IPR036691">
    <property type="entry name" value="Endo/exonu/phosph_ase_sf"/>
</dbReference>
<name>A0A1I1L585_9SPHI</name>
<organism evidence="2 3">
    <name type="scientific">Parapedobacter composti</name>
    <dbReference type="NCBI Taxonomy" id="623281"/>
    <lineage>
        <taxon>Bacteria</taxon>
        <taxon>Pseudomonadati</taxon>
        <taxon>Bacteroidota</taxon>
        <taxon>Sphingobacteriia</taxon>
        <taxon>Sphingobacteriales</taxon>
        <taxon>Sphingobacteriaceae</taxon>
        <taxon>Parapedobacter</taxon>
    </lineage>
</organism>
<dbReference type="RefSeq" id="WP_090974710.1">
    <property type="nucleotide sequence ID" value="NZ_FOLL01000019.1"/>
</dbReference>
<dbReference type="GO" id="GO:0006506">
    <property type="term" value="P:GPI anchor biosynthetic process"/>
    <property type="evidence" value="ECO:0007669"/>
    <property type="project" value="TreeGrafter"/>
</dbReference>